<dbReference type="PANTHER" id="PTHR43423">
    <property type="entry name" value="ABC TRANSPORTER I FAMILY MEMBER 17"/>
    <property type="match status" value="1"/>
</dbReference>
<dbReference type="PROSITE" id="PS50893">
    <property type="entry name" value="ABC_TRANSPORTER_2"/>
    <property type="match status" value="1"/>
</dbReference>
<dbReference type="GO" id="GO:0016887">
    <property type="term" value="F:ATP hydrolysis activity"/>
    <property type="evidence" value="ECO:0007669"/>
    <property type="project" value="InterPro"/>
</dbReference>
<dbReference type="RefSeq" id="WP_077714706.1">
    <property type="nucleotide sequence ID" value="NZ_CP019698.1"/>
</dbReference>
<dbReference type="STRING" id="1833852.B0537_11510"/>
<dbReference type="PANTHER" id="PTHR43423:SF1">
    <property type="entry name" value="ABC TRANSPORTER I FAMILY MEMBER 17"/>
    <property type="match status" value="1"/>
</dbReference>
<dbReference type="EMBL" id="CP019698">
    <property type="protein sequence ID" value="AQS59651.1"/>
    <property type="molecule type" value="Genomic_DNA"/>
</dbReference>
<name>A0A1S6IY07_9FIRM</name>
<organism evidence="5 6">
    <name type="scientific">Desulforamulus ferrireducens</name>
    <dbReference type="NCBI Taxonomy" id="1833852"/>
    <lineage>
        <taxon>Bacteria</taxon>
        <taxon>Bacillati</taxon>
        <taxon>Bacillota</taxon>
        <taxon>Clostridia</taxon>
        <taxon>Eubacteriales</taxon>
        <taxon>Peptococcaceae</taxon>
        <taxon>Desulforamulus</taxon>
    </lineage>
</organism>
<dbReference type="KEGG" id="dfg:B0537_11510"/>
<evidence type="ECO:0000259" key="4">
    <source>
        <dbReference type="PROSITE" id="PS50893"/>
    </source>
</evidence>
<dbReference type="InterPro" id="IPR027417">
    <property type="entry name" value="P-loop_NTPase"/>
</dbReference>
<protein>
    <submittedName>
        <fullName evidence="5">ABC transporter ATP-binding protein</fullName>
    </submittedName>
</protein>
<dbReference type="SMART" id="SM00382">
    <property type="entry name" value="AAA"/>
    <property type="match status" value="1"/>
</dbReference>
<dbReference type="Pfam" id="PF00005">
    <property type="entry name" value="ABC_tran"/>
    <property type="match status" value="1"/>
</dbReference>
<dbReference type="InterPro" id="IPR017871">
    <property type="entry name" value="ABC_transporter-like_CS"/>
</dbReference>
<keyword evidence="6" id="KW-1185">Reference proteome</keyword>
<dbReference type="Proteomes" id="UP000189464">
    <property type="component" value="Chromosome"/>
</dbReference>
<dbReference type="InterPro" id="IPR003593">
    <property type="entry name" value="AAA+_ATPase"/>
</dbReference>
<gene>
    <name evidence="5" type="ORF">B0537_11510</name>
</gene>
<evidence type="ECO:0000313" key="5">
    <source>
        <dbReference type="EMBL" id="AQS59651.1"/>
    </source>
</evidence>
<dbReference type="OrthoDB" id="9785080at2"/>
<accession>A0A1S6IY07</accession>
<keyword evidence="2" id="KW-0547">Nucleotide-binding</keyword>
<dbReference type="InterPro" id="IPR003439">
    <property type="entry name" value="ABC_transporter-like_ATP-bd"/>
</dbReference>
<proteinExistence type="predicted"/>
<dbReference type="GO" id="GO:0005524">
    <property type="term" value="F:ATP binding"/>
    <property type="evidence" value="ECO:0007669"/>
    <property type="project" value="UniProtKB-KW"/>
</dbReference>
<feature type="domain" description="ABC transporter" evidence="4">
    <location>
        <begin position="2"/>
        <end position="217"/>
    </location>
</feature>
<sequence>MFKFIDVRYKGVLDLPTLYIEKEKITTLVGASGSGKTTILKMLNKMISPTQGRILFNGVDLKEINSVAHRRRVTMLSQSPAMFEGSIRDNLIAGLRFQQREIPSDEVLYQVLEQVKLKKSLESSANTLSGGEKQRLALGRVLILNPDVYLLDEPSSALDDETEEIIIHMVTEHVRRENKTLVMVTHSKAIAEKYSDTIIEISEGRCSSRRCNNERNH</sequence>
<evidence type="ECO:0000256" key="2">
    <source>
        <dbReference type="ARBA" id="ARBA00022741"/>
    </source>
</evidence>
<evidence type="ECO:0000256" key="3">
    <source>
        <dbReference type="ARBA" id="ARBA00022840"/>
    </source>
</evidence>
<dbReference type="Gene3D" id="3.40.50.300">
    <property type="entry name" value="P-loop containing nucleotide triphosphate hydrolases"/>
    <property type="match status" value="1"/>
</dbReference>
<dbReference type="AlphaFoldDB" id="A0A1S6IY07"/>
<reference evidence="5 6" key="1">
    <citation type="journal article" date="2016" name="Int. J. Syst. Evol. Microbiol.">
        <title>Desulfotomaculum ferrireducens sp. nov., a moderately thermophilic sulfate-reducing and dissimilatory Fe(III)-reducing bacterium isolated from compost.</title>
        <authorList>
            <person name="Yang G."/>
            <person name="Guo J."/>
            <person name="Zhuang L."/>
            <person name="Yuan Y."/>
            <person name="Zhou S."/>
        </authorList>
    </citation>
    <scope>NUCLEOTIDE SEQUENCE [LARGE SCALE GENOMIC DNA]</scope>
    <source>
        <strain evidence="5 6">GSS09</strain>
    </source>
</reference>
<evidence type="ECO:0000256" key="1">
    <source>
        <dbReference type="ARBA" id="ARBA00022448"/>
    </source>
</evidence>
<dbReference type="PROSITE" id="PS00211">
    <property type="entry name" value="ABC_TRANSPORTER_1"/>
    <property type="match status" value="1"/>
</dbReference>
<keyword evidence="3 5" id="KW-0067">ATP-binding</keyword>
<keyword evidence="1" id="KW-0813">Transport</keyword>
<dbReference type="SUPFAM" id="SSF52540">
    <property type="entry name" value="P-loop containing nucleoside triphosphate hydrolases"/>
    <property type="match status" value="1"/>
</dbReference>
<evidence type="ECO:0000313" key="6">
    <source>
        <dbReference type="Proteomes" id="UP000189464"/>
    </source>
</evidence>